<accession>A0A6C0HBW4</accession>
<reference evidence="2" key="1">
    <citation type="journal article" date="2020" name="Nature">
        <title>Giant virus diversity and host interactions through global metagenomics.</title>
        <authorList>
            <person name="Schulz F."/>
            <person name="Roux S."/>
            <person name="Paez-Espino D."/>
            <person name="Jungbluth S."/>
            <person name="Walsh D.A."/>
            <person name="Denef V.J."/>
            <person name="McMahon K.D."/>
            <person name="Konstantinidis K.T."/>
            <person name="Eloe-Fadrosh E.A."/>
            <person name="Kyrpides N.C."/>
            <person name="Woyke T."/>
        </authorList>
    </citation>
    <scope>NUCLEOTIDE SEQUENCE</scope>
    <source>
        <strain evidence="2">GVMAG-M-3300023179-90</strain>
    </source>
</reference>
<organism evidence="2">
    <name type="scientific">viral metagenome</name>
    <dbReference type="NCBI Taxonomy" id="1070528"/>
    <lineage>
        <taxon>unclassified sequences</taxon>
        <taxon>metagenomes</taxon>
        <taxon>organismal metagenomes</taxon>
    </lineage>
</organism>
<feature type="transmembrane region" description="Helical" evidence="1">
    <location>
        <begin position="55"/>
        <end position="75"/>
    </location>
</feature>
<sequence length="214" mass="24781">MDVKIQQQISDIVNKENERIDMKKSKVDNELQTQNRMITLNTSYRKKYSDYNTMYVILITFLSILCGIMVIKRFFVFIPSYVYEILYIILIPIFCIILFKKYLDISKRDDIYYDEIVKEKPTMLTPSEALKKKAEQQNKIMKSGSLLSSYGGCIGAKCCSDTTVWDAGNSVCVAKDGFTTINYAMLHGDIDFSSVKDDFIKPNYPNEFENYSKI</sequence>
<dbReference type="AlphaFoldDB" id="A0A6C0HBW4"/>
<evidence type="ECO:0000256" key="1">
    <source>
        <dbReference type="SAM" id="Phobius"/>
    </source>
</evidence>
<feature type="transmembrane region" description="Helical" evidence="1">
    <location>
        <begin position="81"/>
        <end position="99"/>
    </location>
</feature>
<keyword evidence="1" id="KW-0472">Membrane</keyword>
<keyword evidence="1" id="KW-0812">Transmembrane</keyword>
<name>A0A6C0HBW4_9ZZZZ</name>
<protein>
    <submittedName>
        <fullName evidence="2">Uncharacterized protein</fullName>
    </submittedName>
</protein>
<proteinExistence type="predicted"/>
<keyword evidence="1" id="KW-1133">Transmembrane helix</keyword>
<evidence type="ECO:0000313" key="2">
    <source>
        <dbReference type="EMBL" id="QHT77867.1"/>
    </source>
</evidence>
<dbReference type="EMBL" id="MN739922">
    <property type="protein sequence ID" value="QHT77867.1"/>
    <property type="molecule type" value="Genomic_DNA"/>
</dbReference>